<name>T1A5T4_9ZZZZ</name>
<organism evidence="1">
    <name type="scientific">mine drainage metagenome</name>
    <dbReference type="NCBI Taxonomy" id="410659"/>
    <lineage>
        <taxon>unclassified sequences</taxon>
        <taxon>metagenomes</taxon>
        <taxon>ecological metagenomes</taxon>
    </lineage>
</organism>
<dbReference type="SUPFAM" id="SSF51905">
    <property type="entry name" value="FAD/NAD(P)-binding domain"/>
    <property type="match status" value="1"/>
</dbReference>
<protein>
    <submittedName>
        <fullName evidence="1">Secreted protein</fullName>
    </submittedName>
</protein>
<evidence type="ECO:0000313" key="1">
    <source>
        <dbReference type="EMBL" id="EQD52263.1"/>
    </source>
</evidence>
<comment type="caution">
    <text evidence="1">The sequence shown here is derived from an EMBL/GenBank/DDBJ whole genome shotgun (WGS) entry which is preliminary data.</text>
</comment>
<dbReference type="EMBL" id="AUZX01009305">
    <property type="protein sequence ID" value="EQD52263.1"/>
    <property type="molecule type" value="Genomic_DNA"/>
</dbReference>
<dbReference type="InterPro" id="IPR036188">
    <property type="entry name" value="FAD/NAD-bd_sf"/>
</dbReference>
<feature type="non-terminal residue" evidence="1">
    <location>
        <position position="36"/>
    </location>
</feature>
<dbReference type="Gene3D" id="3.50.50.60">
    <property type="entry name" value="FAD/NAD(P)-binding domain"/>
    <property type="match status" value="1"/>
</dbReference>
<accession>T1A5T4</accession>
<gene>
    <name evidence="1" type="ORF">B1A_12775</name>
</gene>
<proteinExistence type="predicted"/>
<sequence length="36" mass="3663">MTRLLIIGGSDAGISAALQAHESDPRAEISVLLADA</sequence>
<dbReference type="AlphaFoldDB" id="T1A5T4"/>
<reference evidence="1" key="1">
    <citation type="submission" date="2013-08" db="EMBL/GenBank/DDBJ databases">
        <authorList>
            <person name="Mendez C."/>
            <person name="Richter M."/>
            <person name="Ferrer M."/>
            <person name="Sanchez J."/>
        </authorList>
    </citation>
    <scope>NUCLEOTIDE SEQUENCE</scope>
</reference>
<reference evidence="1" key="2">
    <citation type="journal article" date="2014" name="ISME J.">
        <title>Microbial stratification in low pH oxic and suboxic macroscopic growths along an acid mine drainage.</title>
        <authorList>
            <person name="Mendez-Garcia C."/>
            <person name="Mesa V."/>
            <person name="Sprenger R.R."/>
            <person name="Richter M."/>
            <person name="Diez M.S."/>
            <person name="Solano J."/>
            <person name="Bargiela R."/>
            <person name="Golyshina O.V."/>
            <person name="Manteca A."/>
            <person name="Ramos J.L."/>
            <person name="Gallego J.R."/>
            <person name="Llorente I."/>
            <person name="Martins Dos Santos V.A."/>
            <person name="Jensen O.N."/>
            <person name="Pelaez A.I."/>
            <person name="Sanchez J."/>
            <person name="Ferrer M."/>
        </authorList>
    </citation>
    <scope>NUCLEOTIDE SEQUENCE</scope>
</reference>